<evidence type="ECO:0000256" key="4">
    <source>
        <dbReference type="ARBA" id="ARBA00022801"/>
    </source>
</evidence>
<dbReference type="Gene3D" id="3.40.470.10">
    <property type="entry name" value="Uracil-DNA glycosylase-like domain"/>
    <property type="match status" value="1"/>
</dbReference>
<dbReference type="EMBL" id="JABFTP020000185">
    <property type="protein sequence ID" value="KAL3286997.1"/>
    <property type="molecule type" value="Genomic_DNA"/>
</dbReference>
<gene>
    <name evidence="9" type="ORF">HHI36_001483</name>
</gene>
<evidence type="ECO:0000256" key="3">
    <source>
        <dbReference type="ARBA" id="ARBA00022763"/>
    </source>
</evidence>
<proteinExistence type="inferred from homology"/>
<keyword evidence="4" id="KW-0378">Hydrolase</keyword>
<dbReference type="CDD" id="cd19374">
    <property type="entry name" value="UDG-F3_SMUG1-like"/>
    <property type="match status" value="1"/>
</dbReference>
<dbReference type="GO" id="GO:0019104">
    <property type="term" value="F:DNA N-glycosylase activity"/>
    <property type="evidence" value="ECO:0007669"/>
    <property type="project" value="UniProtKB-ARBA"/>
</dbReference>
<evidence type="ECO:0000259" key="8">
    <source>
        <dbReference type="Pfam" id="PF03167"/>
    </source>
</evidence>
<comment type="similarity">
    <text evidence="2">Belongs to the uracil-DNA glycosylase (UDG) superfamily. SMUG1 family.</text>
</comment>
<dbReference type="InterPro" id="IPR039134">
    <property type="entry name" value="SMUG1"/>
</dbReference>
<dbReference type="Pfam" id="PF03167">
    <property type="entry name" value="UDG"/>
    <property type="match status" value="1"/>
</dbReference>
<keyword evidence="3" id="KW-0227">DNA damage</keyword>
<dbReference type="Proteomes" id="UP001516400">
    <property type="component" value="Unassembled WGS sequence"/>
</dbReference>
<dbReference type="AlphaFoldDB" id="A0ABD2P8B5"/>
<dbReference type="InterPro" id="IPR005122">
    <property type="entry name" value="Uracil-DNA_glycosylase-like"/>
</dbReference>
<name>A0ABD2P8B5_9CUCU</name>
<evidence type="ECO:0000256" key="5">
    <source>
        <dbReference type="ARBA" id="ARBA00023125"/>
    </source>
</evidence>
<protein>
    <recommendedName>
        <fullName evidence="8">Uracil-DNA glycosylase-like domain-containing protein</fullName>
    </recommendedName>
</protein>
<comment type="caution">
    <text evidence="9">The sequence shown here is derived from an EMBL/GenBank/DDBJ whole genome shotgun (WGS) entry which is preliminary data.</text>
</comment>
<dbReference type="GO" id="GO:0006281">
    <property type="term" value="P:DNA repair"/>
    <property type="evidence" value="ECO:0007669"/>
    <property type="project" value="UniProtKB-KW"/>
</dbReference>
<dbReference type="PANTHER" id="PTHR13235:SF2">
    <property type="entry name" value="SINGLE-STRAND SELECTIVE MONOFUNCTIONAL URACIL DNA GLYCOSYLASE"/>
    <property type="match status" value="1"/>
</dbReference>
<organism evidence="9 10">
    <name type="scientific">Cryptolaemus montrouzieri</name>
    <dbReference type="NCBI Taxonomy" id="559131"/>
    <lineage>
        <taxon>Eukaryota</taxon>
        <taxon>Metazoa</taxon>
        <taxon>Ecdysozoa</taxon>
        <taxon>Arthropoda</taxon>
        <taxon>Hexapoda</taxon>
        <taxon>Insecta</taxon>
        <taxon>Pterygota</taxon>
        <taxon>Neoptera</taxon>
        <taxon>Endopterygota</taxon>
        <taxon>Coleoptera</taxon>
        <taxon>Polyphaga</taxon>
        <taxon>Cucujiformia</taxon>
        <taxon>Coccinelloidea</taxon>
        <taxon>Coccinellidae</taxon>
        <taxon>Scymninae</taxon>
        <taxon>Scymnini</taxon>
        <taxon>Cryptolaemus</taxon>
    </lineage>
</organism>
<keyword evidence="7" id="KW-0539">Nucleus</keyword>
<keyword evidence="10" id="KW-1185">Reference proteome</keyword>
<reference evidence="9 10" key="1">
    <citation type="journal article" date="2021" name="BMC Biol.">
        <title>Horizontally acquired antibacterial genes associated with adaptive radiation of ladybird beetles.</title>
        <authorList>
            <person name="Li H.S."/>
            <person name="Tang X.F."/>
            <person name="Huang Y.H."/>
            <person name="Xu Z.Y."/>
            <person name="Chen M.L."/>
            <person name="Du X.Y."/>
            <person name="Qiu B.Y."/>
            <person name="Chen P.T."/>
            <person name="Zhang W."/>
            <person name="Slipinski A."/>
            <person name="Escalona H.E."/>
            <person name="Waterhouse R.M."/>
            <person name="Zwick A."/>
            <person name="Pang H."/>
        </authorList>
    </citation>
    <scope>NUCLEOTIDE SEQUENCE [LARGE SCALE GENOMIC DNA]</scope>
    <source>
        <strain evidence="9">SYSU2018</strain>
    </source>
</reference>
<feature type="domain" description="Uracil-DNA glycosylase-like" evidence="8">
    <location>
        <begin position="113"/>
        <end position="290"/>
    </location>
</feature>
<evidence type="ECO:0000256" key="2">
    <source>
        <dbReference type="ARBA" id="ARBA00007889"/>
    </source>
</evidence>
<dbReference type="GO" id="GO:0003677">
    <property type="term" value="F:DNA binding"/>
    <property type="evidence" value="ECO:0007669"/>
    <property type="project" value="UniProtKB-KW"/>
</dbReference>
<keyword evidence="6" id="KW-0234">DNA repair</keyword>
<dbReference type="GO" id="GO:0005634">
    <property type="term" value="C:nucleus"/>
    <property type="evidence" value="ECO:0007669"/>
    <property type="project" value="UniProtKB-SubCell"/>
</dbReference>
<dbReference type="PANTHER" id="PTHR13235">
    <property type="entry name" value="SINGLE-STRAND SELECTIVE MONOFUNCTIONAL URACIL DNA GLYCOSYLASE"/>
    <property type="match status" value="1"/>
</dbReference>
<accession>A0ABD2P8B5</accession>
<keyword evidence="5" id="KW-0238">DNA-binding</keyword>
<dbReference type="InterPro" id="IPR036895">
    <property type="entry name" value="Uracil-DNA_glycosylase-like_sf"/>
</dbReference>
<evidence type="ECO:0000256" key="1">
    <source>
        <dbReference type="ARBA" id="ARBA00004123"/>
    </source>
</evidence>
<evidence type="ECO:0000256" key="6">
    <source>
        <dbReference type="ARBA" id="ARBA00023204"/>
    </source>
</evidence>
<dbReference type="SUPFAM" id="SSF52141">
    <property type="entry name" value="Uracil-DNA glycosylase-like"/>
    <property type="match status" value="1"/>
</dbReference>
<evidence type="ECO:0000313" key="9">
    <source>
        <dbReference type="EMBL" id="KAL3286997.1"/>
    </source>
</evidence>
<evidence type="ECO:0000313" key="10">
    <source>
        <dbReference type="Proteomes" id="UP001516400"/>
    </source>
</evidence>
<evidence type="ECO:0000256" key="7">
    <source>
        <dbReference type="ARBA" id="ARBA00023242"/>
    </source>
</evidence>
<sequence length="306" mass="35062">MLRKKLKIINCEEEIGGTSSETVSEKPHKNVPAQECLDLISSKSEQTDHSKYFPKAYIVPEPIPQKMMILQRDLNNMLREIIFSEPPVSYVYNPTIYAVEPFEKYLNLYCYSTKKVIFLGMNPGPWGMCQTGVPFGEVTSVRDWLQIEGHVTQPENVCSKRTVEGFDCKKKEVSGDRFWNFFKKLCGSPHIFFKNSFVYNYCPIALMKKEGANITPAELEVSIKTPLEEACDKTLLEVAKLLKPEFIIGIGRYAEKRAKIALKSLSPEIKIIYLTHPSPRSATSNNWAEKANQFIIEHNLTQYFQE</sequence>
<dbReference type="FunFam" id="3.40.470.10:FF:000005">
    <property type="entry name" value="Single-strand selective monofunctional uracil DNA glycosylase"/>
    <property type="match status" value="1"/>
</dbReference>
<comment type="subcellular location">
    <subcellularLocation>
        <location evidence="1">Nucleus</location>
    </subcellularLocation>
</comment>